<dbReference type="InterPro" id="IPR006553">
    <property type="entry name" value="Leu-rich_rpt_Cys-con_subtyp"/>
</dbReference>
<keyword evidence="10" id="KW-1185">Reference proteome</keyword>
<evidence type="ECO:0000256" key="7">
    <source>
        <dbReference type="SAM" id="Coils"/>
    </source>
</evidence>
<dbReference type="InterPro" id="IPR002182">
    <property type="entry name" value="NB-ARC"/>
</dbReference>
<dbReference type="OMA" id="LVWNCSN"/>
<dbReference type="FunFam" id="3.40.50.300:FF:001091">
    <property type="entry name" value="Probable disease resistance protein At1g61300"/>
    <property type="match status" value="1"/>
</dbReference>
<evidence type="ECO:0000256" key="6">
    <source>
        <dbReference type="ARBA" id="ARBA00022840"/>
    </source>
</evidence>
<dbReference type="Gramene" id="EOY12412">
    <property type="protein sequence ID" value="EOY12412"/>
    <property type="gene ID" value="TCM_030929"/>
</dbReference>
<name>A0A061F6S6_THECC</name>
<dbReference type="HOGENOM" id="CLU_000427_3_0_1"/>
<protein>
    <submittedName>
        <fullName evidence="9">Cc-nbs-lrr resistance protein</fullName>
    </submittedName>
</protein>
<comment type="similarity">
    <text evidence="1">Belongs to the disease resistance NB-LRR family.</text>
</comment>
<evidence type="ECO:0000313" key="10">
    <source>
        <dbReference type="Proteomes" id="UP000026915"/>
    </source>
</evidence>
<dbReference type="EMBL" id="CM001885">
    <property type="protein sequence ID" value="EOY12412.1"/>
    <property type="molecule type" value="Genomic_DNA"/>
</dbReference>
<dbReference type="Proteomes" id="UP000026915">
    <property type="component" value="Chromosome 7"/>
</dbReference>
<dbReference type="InterPro" id="IPR036388">
    <property type="entry name" value="WH-like_DNA-bd_sf"/>
</dbReference>
<feature type="domain" description="AAA+ ATPase" evidence="8">
    <location>
        <begin position="171"/>
        <end position="313"/>
    </location>
</feature>
<dbReference type="SUPFAM" id="SSF52540">
    <property type="entry name" value="P-loop containing nucleoside triphosphate hydrolases"/>
    <property type="match status" value="1"/>
</dbReference>
<dbReference type="GO" id="GO:0005524">
    <property type="term" value="F:ATP binding"/>
    <property type="evidence" value="ECO:0007669"/>
    <property type="project" value="UniProtKB-KW"/>
</dbReference>
<evidence type="ECO:0000256" key="3">
    <source>
        <dbReference type="ARBA" id="ARBA00022737"/>
    </source>
</evidence>
<dbReference type="GO" id="GO:0043531">
    <property type="term" value="F:ADP binding"/>
    <property type="evidence" value="ECO:0007669"/>
    <property type="project" value="InterPro"/>
</dbReference>
<dbReference type="InterPro" id="IPR050905">
    <property type="entry name" value="Plant_NBS-LRR"/>
</dbReference>
<evidence type="ECO:0000256" key="1">
    <source>
        <dbReference type="ARBA" id="ARBA00008894"/>
    </source>
</evidence>
<keyword evidence="2" id="KW-0433">Leucine-rich repeat</keyword>
<evidence type="ECO:0000313" key="9">
    <source>
        <dbReference type="EMBL" id="EOY12412.1"/>
    </source>
</evidence>
<dbReference type="STRING" id="3641.A0A061F6S6"/>
<dbReference type="Gene3D" id="3.80.10.10">
    <property type="entry name" value="Ribonuclease Inhibitor"/>
    <property type="match status" value="7"/>
</dbReference>
<organism evidence="9 10">
    <name type="scientific">Theobroma cacao</name>
    <name type="common">Cacao</name>
    <name type="synonym">Cocoa</name>
    <dbReference type="NCBI Taxonomy" id="3641"/>
    <lineage>
        <taxon>Eukaryota</taxon>
        <taxon>Viridiplantae</taxon>
        <taxon>Streptophyta</taxon>
        <taxon>Embryophyta</taxon>
        <taxon>Tracheophyta</taxon>
        <taxon>Spermatophyta</taxon>
        <taxon>Magnoliopsida</taxon>
        <taxon>eudicotyledons</taxon>
        <taxon>Gunneridae</taxon>
        <taxon>Pentapetalae</taxon>
        <taxon>rosids</taxon>
        <taxon>malvids</taxon>
        <taxon>Malvales</taxon>
        <taxon>Malvaceae</taxon>
        <taxon>Byttnerioideae</taxon>
        <taxon>Theobroma</taxon>
    </lineage>
</organism>
<keyword evidence="3" id="KW-0677">Repeat</keyword>
<dbReference type="SMART" id="SM00382">
    <property type="entry name" value="AAA"/>
    <property type="match status" value="1"/>
</dbReference>
<feature type="coiled-coil region" evidence="7">
    <location>
        <begin position="36"/>
        <end position="95"/>
    </location>
</feature>
<dbReference type="Gene3D" id="1.10.8.430">
    <property type="entry name" value="Helical domain of apoptotic protease-activating factors"/>
    <property type="match status" value="1"/>
</dbReference>
<evidence type="ECO:0000259" key="8">
    <source>
        <dbReference type="SMART" id="SM00382"/>
    </source>
</evidence>
<dbReference type="Pfam" id="PF00931">
    <property type="entry name" value="NB-ARC"/>
    <property type="match status" value="1"/>
</dbReference>
<proteinExistence type="inferred from homology"/>
<gene>
    <name evidence="9" type="ORF">TCM_030929</name>
</gene>
<dbReference type="Gene3D" id="1.10.10.10">
    <property type="entry name" value="Winged helix-like DNA-binding domain superfamily/Winged helix DNA-binding domain"/>
    <property type="match status" value="1"/>
</dbReference>
<dbReference type="InterPro" id="IPR003593">
    <property type="entry name" value="AAA+_ATPase"/>
</dbReference>
<evidence type="ECO:0000256" key="5">
    <source>
        <dbReference type="ARBA" id="ARBA00022821"/>
    </source>
</evidence>
<dbReference type="eggNOG" id="KOG4658">
    <property type="taxonomic scope" value="Eukaryota"/>
</dbReference>
<dbReference type="GO" id="GO:0006952">
    <property type="term" value="P:defense response"/>
    <property type="evidence" value="ECO:0007669"/>
    <property type="project" value="UniProtKB-KW"/>
</dbReference>
<dbReference type="SUPFAM" id="SSF52058">
    <property type="entry name" value="L domain-like"/>
    <property type="match status" value="3"/>
</dbReference>
<dbReference type="InterPro" id="IPR027417">
    <property type="entry name" value="P-loop_NTPase"/>
</dbReference>
<dbReference type="Gene3D" id="3.40.50.300">
    <property type="entry name" value="P-loop containing nucleotide triphosphate hydrolases"/>
    <property type="match status" value="1"/>
</dbReference>
<dbReference type="PANTHER" id="PTHR33463:SF203">
    <property type="entry name" value="AAA+ ATPASE DOMAIN-CONTAINING PROTEIN"/>
    <property type="match status" value="1"/>
</dbReference>
<dbReference type="SUPFAM" id="SSF52047">
    <property type="entry name" value="RNI-like"/>
    <property type="match status" value="2"/>
</dbReference>
<evidence type="ECO:0000256" key="4">
    <source>
        <dbReference type="ARBA" id="ARBA00022741"/>
    </source>
</evidence>
<keyword evidence="4" id="KW-0547">Nucleotide-binding</keyword>
<dbReference type="InterPro" id="IPR042197">
    <property type="entry name" value="Apaf_helical"/>
</dbReference>
<dbReference type="Pfam" id="PF23247">
    <property type="entry name" value="LRR_RPS2"/>
    <property type="match status" value="10"/>
</dbReference>
<dbReference type="PRINTS" id="PR00364">
    <property type="entry name" value="DISEASERSIST"/>
</dbReference>
<reference evidence="9 10" key="1">
    <citation type="journal article" date="2013" name="Genome Biol.">
        <title>The genome sequence of the most widely cultivated cacao type and its use to identify candidate genes regulating pod color.</title>
        <authorList>
            <person name="Motamayor J.C."/>
            <person name="Mockaitis K."/>
            <person name="Schmutz J."/>
            <person name="Haiminen N."/>
            <person name="Iii D.L."/>
            <person name="Cornejo O."/>
            <person name="Findley S.D."/>
            <person name="Zheng P."/>
            <person name="Utro F."/>
            <person name="Royaert S."/>
            <person name="Saski C."/>
            <person name="Jenkins J."/>
            <person name="Podicheti R."/>
            <person name="Zhao M."/>
            <person name="Scheffler B.E."/>
            <person name="Stack J.C."/>
            <person name="Feltus F.A."/>
            <person name="Mustiga G.M."/>
            <person name="Amores F."/>
            <person name="Phillips W."/>
            <person name="Marelli J.P."/>
            <person name="May G.D."/>
            <person name="Shapiro H."/>
            <person name="Ma J."/>
            <person name="Bustamante C.D."/>
            <person name="Schnell R.J."/>
            <person name="Main D."/>
            <person name="Gilbert D."/>
            <person name="Parida L."/>
            <person name="Kuhn D.N."/>
        </authorList>
    </citation>
    <scope>NUCLEOTIDE SEQUENCE [LARGE SCALE GENOMIC DNA]</scope>
    <source>
        <strain evidence="10">cv. Matina 1-6</strain>
    </source>
</reference>
<keyword evidence="5" id="KW-0611">Plant defense</keyword>
<dbReference type="InterPro" id="IPR032675">
    <property type="entry name" value="LRR_dom_sf"/>
</dbReference>
<dbReference type="PANTHER" id="PTHR33463">
    <property type="entry name" value="NB-ARC DOMAIN-CONTAINING PROTEIN-RELATED"/>
    <property type="match status" value="1"/>
</dbReference>
<keyword evidence="6" id="KW-0067">ATP-binding</keyword>
<dbReference type="SMART" id="SM00367">
    <property type="entry name" value="LRR_CC"/>
    <property type="match status" value="7"/>
</dbReference>
<dbReference type="InParanoid" id="A0A061F6S6"/>
<evidence type="ECO:0000256" key="2">
    <source>
        <dbReference type="ARBA" id="ARBA00022614"/>
    </source>
</evidence>
<dbReference type="CDD" id="cd00009">
    <property type="entry name" value="AAA"/>
    <property type="match status" value="1"/>
</dbReference>
<accession>A0A061F6S6</accession>
<keyword evidence="7" id="KW-0175">Coiled coil</keyword>
<dbReference type="InterPro" id="IPR057135">
    <property type="entry name" value="At4g27190-like_LRR"/>
</dbReference>
<sequence>MALECLVSVIANYMGNLATECASPYVAYFFHFGRNVKQFKDQLEALKSKRDEVKDARDEALRQTEVIKEGVEEWLEKAEKELDEAQSLDEEIERNTCFNWCPSCGWRYCLSIKVAKKTLCISKLIETYNFQRVGQRPPLQGIEFLLPKDFMTSESSNSAFNGIMKALKSDGVNMIGLYGMPGVGKTTLAEVVGKQVQEKEQKLFDKVVIVTVSQTPDINKIQDKIADIFGLKFEKNSKEGKAEELWRRLKGEKKILIILDDVWKKLELQTIGIPFGGEHEGCKILLTTRLQQVCIQMNCQEKFELEILSEDKAWALFKDNASLEHVSLTVNDVAKEVARECKGLPLAIVTVANALKGESLDGWIAANQRLKDSRPLDNQDVCGDIYSCLQLSYDYLKEDNIQSCFLLCSLFPEDYEIDSERLTVIGLGLGLFCDINLIEDLRREIRLALSKLQKSGLLLETDDEESVKMHDVVRDFAHWITSTGEKMFMVKNELTEWPNSENFGCYTAISLWNSKIDNFPERLEFSKLKTLILSGTDYQIVPSTFFEGMKTLRILVLVRFEFSMKAFQFLTNLRTLSIRRCHLLEDISSLRNLKDLEFLELVKVDLEELPKELVELGKLKSLYFSCFGDGPINVPPNLLSRLTSLQELHVPRDNNANLLELNSLSRLTTLTLIVSTDQCFQENFVFPKLQSYSIAVNAYIEFPEKRISRILTISDCSSLNAFKELFPNVQKLTLFKVMEHKTVVPNVDQWGLNELTSLQLTSCDDLECLIDTTWEQSPTTAFSNLVNLDIGKMTSLKELCHGQSPNSFLQNLETLIICDCGQLQSVFQMNGQMLSISNLRSLELQSLPALESIWKEPTHYVSLQSLKDVKVDGCDKLKSIFSPYLAQSLLHLEQLKISACKKLEQVFAFAQDMAELEENQAPPLSNLICLELESVPELRCIWREPTHLVKLKSLKTMRIGSCSKLEYLFSPTLAQALVHLEELKIKESNSLKHLIMEAENGDEIVSNKERSLLCWPKLKSLEIASCKSLRYVFPITLAQGLPYLESVQIIDCPQLMHVFNMAKEEDKHDIMLPKLQFLRLEDLENLRSFCPRNCFVKLPSFKGLEASNVGARPQDIEINAVKELLYNVKSLALTRVMYHKNLVPNVDPKGLNELTFLALKDGKELECLIDTTEGHVSTSAFFNLVELVIQDMTSMKMLCNGQFPKGFLQKLEKLEATNCMEMVSLSPALQDLKEVKVINCGQLQEVFQIDELLHDAEETLLSNLALMELQLLPQLQWIWKGSTHFVRLQSLKILEISFCNSLKYLFSPSLAQSLVLLDQLKIYHCCGLQHIIKELDCDDGIEPNAHLHSPFLPKLETLTISNCPKLEYVFQISLAQVPPRLKFVWVSDSPQLQQVFNMVKEKHGVDRAIALPCLQQLQLGNLINLSCFFSENFLITSPSLENLVFWDCPKLTNFTIQKEVNEQAQLKDLGLHAMKDLLYNAKSLTLKGVMYQKNLVPNVDPKGLNELTFLALKDGKELECLIDTTEGHVSTNAFFNLVQLVMQEMIGFKMLCNGRIPKGFLQKLEKLEATNCMEMVSLSPALQDLKEVKVINCGQLQEVFQIDELLRDTEEPLLSNLTLMELHLLPELKWIWKGSTHFVRLQSLKYLAISFCNSLKYLFSPSLAQSLVLLEHLNIYHCYGLQHIINELDCDDGIEPNAHLHSPFLPNLETLTISNCPKLEYVFQISLAQVPPRLKFVSISDSPQLQQVFNVAKEKHGVDRAIALPCLQQLQLGNLINLSCFFSENFLITSPSLENLVFWDCPKLTNFTIQKEVNEQAQLKDLGLHAMKDLLYNAKSLTLKGVMYQKNLVPNVDPKGLNELTFLLLKDGKELECLIDTTEGHVSTNAFFNLVQLVIQEMTGFKMLCNGRIPKGFLQKLEKLEATNCMEMVSLSPMLQNLKEVKVINCGQLQEVFQTDEILHDTKENQGPLLSNLTLMELHSLPELKLIWKGSTHFVSLQSLMFVEISYCNRLKYLFSPFLAQSLVLLEQLKIDHCNGLQHIITELEFDDEIESEDHPYSPLLPKLETLTISDCPKLEYVFQTPLAQVLPRLKFVWISNSPQLQQLFNVTKEENGVGRAIVLPCLQDLRLGNLINLSCFCSKNFLIAAPSLEKLVVFNCLKLSNFTIQKEVNQQAQLKELYLSDLGNDKGCNTINSQSSWSLVNLEYITVGNCVKIFQMQAGQFFSRVENIQLEHLHQLQGPIQVASLQCLRWLHVSKCNRLKYLLSPMLVRNLPHLTHLEINHCEELEEIIEMDQTSASLSQAHLQPISFPSLEIIRIYKCSNLKSLFPLSITCSPSKVKIISIDGASKLERVFNLDVEDDQKGIVLPNLQGLLLKELPSLKSLSQGYHFRFPCMHYAEVKECPKLNTSFSIDSKRVVHAITEAPEQVENDRREGLITKEEIVDNQAACNDVFWLCGYQEETLPLYMNVDEAEDN</sequence>